<accession>A0A9W6GMW8</accession>
<reference evidence="2" key="1">
    <citation type="submission" date="2022-12" db="EMBL/GenBank/DDBJ databases">
        <title>Reference genome sequencing for broad-spectrum identification of bacterial and archaeal isolates by mass spectrometry.</title>
        <authorList>
            <person name="Sekiguchi Y."/>
            <person name="Tourlousse D.M."/>
        </authorList>
    </citation>
    <scope>NUCLEOTIDE SEQUENCE</scope>
    <source>
        <strain evidence="2">10succ1</strain>
    </source>
</reference>
<name>A0A9W6GMW8_9FUSO</name>
<keyword evidence="3" id="KW-1185">Reference proteome</keyword>
<evidence type="ECO:0000256" key="1">
    <source>
        <dbReference type="SAM" id="MobiDB-lite"/>
    </source>
</evidence>
<feature type="compositionally biased region" description="Basic and acidic residues" evidence="1">
    <location>
        <begin position="1"/>
        <end position="10"/>
    </location>
</feature>
<sequence length="52" mass="5821">MVQLSKEDCTKGTTQNNYTSDTRDRQCPTMNIKEEDEEINISGGVCIEGNHS</sequence>
<comment type="caution">
    <text evidence="2">The sequence shown here is derived from an EMBL/GenBank/DDBJ whole genome shotgun (WGS) entry which is preliminary data.</text>
</comment>
<dbReference type="Proteomes" id="UP001144471">
    <property type="component" value="Unassembled WGS sequence"/>
</dbReference>
<protein>
    <submittedName>
        <fullName evidence="2">Uncharacterized protein</fullName>
    </submittedName>
</protein>
<feature type="region of interest" description="Disordered" evidence="1">
    <location>
        <begin position="1"/>
        <end position="52"/>
    </location>
</feature>
<evidence type="ECO:0000313" key="3">
    <source>
        <dbReference type="Proteomes" id="UP001144471"/>
    </source>
</evidence>
<evidence type="ECO:0000313" key="2">
    <source>
        <dbReference type="EMBL" id="GLI56726.1"/>
    </source>
</evidence>
<dbReference type="AlphaFoldDB" id="A0A9W6GMW8"/>
<organism evidence="2 3">
    <name type="scientific">Propionigenium maris DSM 9537</name>
    <dbReference type="NCBI Taxonomy" id="1123000"/>
    <lineage>
        <taxon>Bacteria</taxon>
        <taxon>Fusobacteriati</taxon>
        <taxon>Fusobacteriota</taxon>
        <taxon>Fusobacteriia</taxon>
        <taxon>Fusobacteriales</taxon>
        <taxon>Fusobacteriaceae</taxon>
        <taxon>Propionigenium</taxon>
    </lineage>
</organism>
<feature type="compositionally biased region" description="Polar residues" evidence="1">
    <location>
        <begin position="11"/>
        <end position="20"/>
    </location>
</feature>
<dbReference type="EMBL" id="BSDY01000010">
    <property type="protein sequence ID" value="GLI56726.1"/>
    <property type="molecule type" value="Genomic_DNA"/>
</dbReference>
<proteinExistence type="predicted"/>
<gene>
    <name evidence="2" type="ORF">PM10SUCC1_22400</name>
</gene>